<name>A0A165FF51_9APHY</name>
<dbReference type="EMBL" id="KV427613">
    <property type="protein sequence ID" value="KZT08875.1"/>
    <property type="molecule type" value="Genomic_DNA"/>
</dbReference>
<proteinExistence type="predicted"/>
<dbReference type="RefSeq" id="XP_040766615.1">
    <property type="nucleotide sequence ID" value="XM_040904083.1"/>
</dbReference>
<accession>A0A165FF51</accession>
<dbReference type="InParanoid" id="A0A165FF51"/>
<dbReference type="GeneID" id="63821113"/>
<dbReference type="STRING" id="1314785.A0A165FF51"/>
<dbReference type="OrthoDB" id="2792256at2759"/>
<keyword evidence="2" id="KW-1185">Reference proteome</keyword>
<dbReference type="AlphaFoldDB" id="A0A165FF51"/>
<dbReference type="Proteomes" id="UP000076871">
    <property type="component" value="Unassembled WGS sequence"/>
</dbReference>
<sequence>MLDNMPHLCLSSDHLRFILFIFHELGVHGVPSLKAFRKKQDEIVKICGINTDAKRTSFSHVFYQN</sequence>
<evidence type="ECO:0000313" key="2">
    <source>
        <dbReference type="Proteomes" id="UP000076871"/>
    </source>
</evidence>
<organism evidence="1 2">
    <name type="scientific">Laetiporus sulphureus 93-53</name>
    <dbReference type="NCBI Taxonomy" id="1314785"/>
    <lineage>
        <taxon>Eukaryota</taxon>
        <taxon>Fungi</taxon>
        <taxon>Dikarya</taxon>
        <taxon>Basidiomycota</taxon>
        <taxon>Agaricomycotina</taxon>
        <taxon>Agaricomycetes</taxon>
        <taxon>Polyporales</taxon>
        <taxon>Laetiporus</taxon>
    </lineage>
</organism>
<reference evidence="1 2" key="1">
    <citation type="journal article" date="2016" name="Mol. Biol. Evol.">
        <title>Comparative Genomics of Early-Diverging Mushroom-Forming Fungi Provides Insights into the Origins of Lignocellulose Decay Capabilities.</title>
        <authorList>
            <person name="Nagy L.G."/>
            <person name="Riley R."/>
            <person name="Tritt A."/>
            <person name="Adam C."/>
            <person name="Daum C."/>
            <person name="Floudas D."/>
            <person name="Sun H."/>
            <person name="Yadav J.S."/>
            <person name="Pangilinan J."/>
            <person name="Larsson K.H."/>
            <person name="Matsuura K."/>
            <person name="Barry K."/>
            <person name="Labutti K."/>
            <person name="Kuo R."/>
            <person name="Ohm R.A."/>
            <person name="Bhattacharya S.S."/>
            <person name="Shirouzu T."/>
            <person name="Yoshinaga Y."/>
            <person name="Martin F.M."/>
            <person name="Grigoriev I.V."/>
            <person name="Hibbett D.S."/>
        </authorList>
    </citation>
    <scope>NUCLEOTIDE SEQUENCE [LARGE SCALE GENOMIC DNA]</scope>
    <source>
        <strain evidence="1 2">93-53</strain>
    </source>
</reference>
<evidence type="ECO:0000313" key="1">
    <source>
        <dbReference type="EMBL" id="KZT08875.1"/>
    </source>
</evidence>
<gene>
    <name evidence="1" type="ORF">LAESUDRAFT_647985</name>
</gene>
<protein>
    <submittedName>
        <fullName evidence="1">Uncharacterized protein</fullName>
    </submittedName>
</protein>